<accession>A0A1I5HC84</accession>
<keyword evidence="1" id="KW-1133">Transmembrane helix</keyword>
<dbReference type="Proteomes" id="UP000183413">
    <property type="component" value="Unassembled WGS sequence"/>
</dbReference>
<keyword evidence="3" id="KW-1185">Reference proteome</keyword>
<keyword evidence="1" id="KW-0472">Membrane</keyword>
<dbReference type="InParanoid" id="A0A1I5HC84"/>
<dbReference type="GeneID" id="99648101"/>
<reference evidence="2 3" key="1">
    <citation type="submission" date="2016-10" db="EMBL/GenBank/DDBJ databases">
        <authorList>
            <person name="de Groot N.N."/>
        </authorList>
    </citation>
    <scope>NUCLEOTIDE SEQUENCE [LARGE SCALE GENOMIC DNA]</scope>
    <source>
        <strain evidence="2 3">DSM 43067</strain>
    </source>
</reference>
<feature type="transmembrane region" description="Helical" evidence="1">
    <location>
        <begin position="6"/>
        <end position="27"/>
    </location>
</feature>
<protein>
    <submittedName>
        <fullName evidence="2">Uncharacterized protein</fullName>
    </submittedName>
</protein>
<proteinExistence type="predicted"/>
<name>A0A1I5HC84_9ACTN</name>
<dbReference type="EMBL" id="FOVH01000006">
    <property type="protein sequence ID" value="SFO45799.1"/>
    <property type="molecule type" value="Genomic_DNA"/>
</dbReference>
<dbReference type="AlphaFoldDB" id="A0A1I5HC84"/>
<evidence type="ECO:0000256" key="1">
    <source>
        <dbReference type="SAM" id="Phobius"/>
    </source>
</evidence>
<evidence type="ECO:0000313" key="3">
    <source>
        <dbReference type="Proteomes" id="UP000183413"/>
    </source>
</evidence>
<gene>
    <name evidence="2" type="ORF">SAMN04489713_106137</name>
</gene>
<organism evidence="2 3">
    <name type="scientific">Actinomadura madurae</name>
    <dbReference type="NCBI Taxonomy" id="1993"/>
    <lineage>
        <taxon>Bacteria</taxon>
        <taxon>Bacillati</taxon>
        <taxon>Actinomycetota</taxon>
        <taxon>Actinomycetes</taxon>
        <taxon>Streptosporangiales</taxon>
        <taxon>Thermomonosporaceae</taxon>
        <taxon>Actinomadura</taxon>
    </lineage>
</organism>
<sequence length="42" mass="4262">MAGSTAMGVLAILVAVGVFVLVGLFYLGGRREGPPNGSDRGR</sequence>
<dbReference type="RefSeq" id="WP_021600300.1">
    <property type="nucleotide sequence ID" value="NZ_CP083237.1"/>
</dbReference>
<evidence type="ECO:0000313" key="2">
    <source>
        <dbReference type="EMBL" id="SFO45799.1"/>
    </source>
</evidence>
<keyword evidence="1" id="KW-0812">Transmembrane</keyword>